<dbReference type="AlphaFoldDB" id="A0A1Q9BX02"/>
<accession>A0A1Q9BX02</accession>
<protein>
    <recommendedName>
        <fullName evidence="4">Core-binding (CB) domain-containing protein</fullName>
    </recommendedName>
</protein>
<feature type="compositionally biased region" description="Low complexity" evidence="1">
    <location>
        <begin position="48"/>
        <end position="59"/>
    </location>
</feature>
<name>A0A1Q9BX02_SYMMI</name>
<dbReference type="InterPro" id="IPR011010">
    <property type="entry name" value="DNA_brk_join_enz"/>
</dbReference>
<evidence type="ECO:0000256" key="1">
    <source>
        <dbReference type="SAM" id="MobiDB-lite"/>
    </source>
</evidence>
<evidence type="ECO:0000313" key="2">
    <source>
        <dbReference type="EMBL" id="OLP75227.1"/>
    </source>
</evidence>
<feature type="region of interest" description="Disordered" evidence="1">
    <location>
        <begin position="33"/>
        <end position="75"/>
    </location>
</feature>
<feature type="compositionally biased region" description="Polar residues" evidence="1">
    <location>
        <begin position="239"/>
        <end position="252"/>
    </location>
</feature>
<feature type="compositionally biased region" description="Pro residues" evidence="1">
    <location>
        <begin position="191"/>
        <end position="201"/>
    </location>
</feature>
<sequence>MGATLPASPIPEEPNSILLAQREWYDSQDKIFQGLIPPETPWQDDDLSAQPSSSASPQPTVNETSTEPQAPDQEPWLLPKPDTCLFNIFGESFELQALKEKIAKGQMPHCLFKDLAAVDQQPLNRQEMWAAMQYKPIYRTAGKWTYWDLLPDDIRQPPPQFCNEIEDAPKQPPASRLQPKEKARPKHVPPSARPSMPPKSPQTPQKDSWADATEQEAASETASSSKPQPAQEPKAASAATDSTAQPAASTAGTKPEPPPQQHLRPPESQSFLPKGQPLPADRPGSSKDDIQADDAASSPPGDFVRERSDVTCSLATYRAGSLQRLASSLAYRAPASAAYLGTAYHHKGEKDVGLPTPTYPAVTSATDTSVVGDIAERGVPLSVARALLKKSLEKFTAGTLERYIAAAKHFLDFFGLSNRTIASIDVAFLADFLHACENSLEEDREVCKVGPRPILKALSWLGRHAEVPALQPLLQASLIRAFLTQPTTDRKEALPLPMAVVVEWERYICSPHCPQDLRLFLGGLLLALHGGLRFGDLQRIRLNSLSLTSHSLRGVCWQTKTTKRGQPFAVTLHGISGRALDSLWVLPFLRAVQSAWLATESAMGLSVVPDFILPVLTNLGGLARPNSTYSQPMAYSQSLAAMRHFLTIPWQDSTKPIPVTPEESRAFTLHSLKVCLLAAGAQVRATEEADLQKQICHSLYQVSSFGEGVSRFVYSREAALESSEPTQQPEDSQGSQNDLRHKFTAAQIPEDDTEALLVEKFAWGVIHACRQGDDRAACGASKTSAALSPSCPLPQFFCKRKACYRLLDAMPRRAFSAVNLILALPQPFNSDPQNWGTIGTLVSAGWSLGEALYEDWPSNWVYKAHGKVLCKRF</sequence>
<dbReference type="SUPFAM" id="SSF56349">
    <property type="entry name" value="DNA breaking-rejoining enzymes"/>
    <property type="match status" value="1"/>
</dbReference>
<evidence type="ECO:0000313" key="3">
    <source>
        <dbReference type="Proteomes" id="UP000186817"/>
    </source>
</evidence>
<feature type="region of interest" description="Disordered" evidence="1">
    <location>
        <begin position="157"/>
        <end position="305"/>
    </location>
</feature>
<feature type="compositionally biased region" description="Low complexity" evidence="1">
    <location>
        <begin position="215"/>
        <end position="225"/>
    </location>
</feature>
<reference evidence="2 3" key="1">
    <citation type="submission" date="2016-02" db="EMBL/GenBank/DDBJ databases">
        <title>Genome analysis of coral dinoflagellate symbionts highlights evolutionary adaptations to a symbiotic lifestyle.</title>
        <authorList>
            <person name="Aranda M."/>
            <person name="Li Y."/>
            <person name="Liew Y.J."/>
            <person name="Baumgarten S."/>
            <person name="Simakov O."/>
            <person name="Wilson M."/>
            <person name="Piel J."/>
            <person name="Ashoor H."/>
            <person name="Bougouffa S."/>
            <person name="Bajic V.B."/>
            <person name="Ryu T."/>
            <person name="Ravasi T."/>
            <person name="Bayer T."/>
            <person name="Micklem G."/>
            <person name="Kim H."/>
            <person name="Bhak J."/>
            <person name="Lajeunesse T.C."/>
            <person name="Voolstra C.R."/>
        </authorList>
    </citation>
    <scope>NUCLEOTIDE SEQUENCE [LARGE SCALE GENOMIC DNA]</scope>
    <source>
        <strain evidence="2 3">CCMP2467</strain>
    </source>
</reference>
<dbReference type="EMBL" id="LSRX01002671">
    <property type="protein sequence ID" value="OLP75227.1"/>
    <property type="molecule type" value="Genomic_DNA"/>
</dbReference>
<keyword evidence="3" id="KW-1185">Reference proteome</keyword>
<comment type="caution">
    <text evidence="2">The sequence shown here is derived from an EMBL/GenBank/DDBJ whole genome shotgun (WGS) entry which is preliminary data.</text>
</comment>
<dbReference type="GO" id="GO:0003677">
    <property type="term" value="F:DNA binding"/>
    <property type="evidence" value="ECO:0007669"/>
    <property type="project" value="InterPro"/>
</dbReference>
<organism evidence="2 3">
    <name type="scientific">Symbiodinium microadriaticum</name>
    <name type="common">Dinoflagellate</name>
    <name type="synonym">Zooxanthella microadriatica</name>
    <dbReference type="NCBI Taxonomy" id="2951"/>
    <lineage>
        <taxon>Eukaryota</taxon>
        <taxon>Sar</taxon>
        <taxon>Alveolata</taxon>
        <taxon>Dinophyceae</taxon>
        <taxon>Suessiales</taxon>
        <taxon>Symbiodiniaceae</taxon>
        <taxon>Symbiodinium</taxon>
    </lineage>
</organism>
<dbReference type="OrthoDB" id="10429428at2759"/>
<proteinExistence type="predicted"/>
<dbReference type="Proteomes" id="UP000186817">
    <property type="component" value="Unassembled WGS sequence"/>
</dbReference>
<gene>
    <name evidence="2" type="ORF">AK812_SmicGene45013</name>
</gene>
<evidence type="ECO:0008006" key="4">
    <source>
        <dbReference type="Google" id="ProtNLM"/>
    </source>
</evidence>